<name>A0A1R1MJZ1_9BACT</name>
<feature type="binding site" evidence="2">
    <location>
        <position position="383"/>
    </location>
    <ligand>
        <name>Fe cation</name>
        <dbReference type="ChEBI" id="CHEBI:24875"/>
    </ligand>
</feature>
<organism evidence="3 4">
    <name type="scientific">Desulfurobacterium indicum</name>
    <dbReference type="NCBI Taxonomy" id="1914305"/>
    <lineage>
        <taxon>Bacteria</taxon>
        <taxon>Pseudomonadati</taxon>
        <taxon>Aquificota</taxon>
        <taxon>Aquificia</taxon>
        <taxon>Desulfurobacteriales</taxon>
        <taxon>Desulfurobacteriaceae</taxon>
        <taxon>Desulfurobacterium</taxon>
    </lineage>
</organism>
<dbReference type="Proteomes" id="UP000187408">
    <property type="component" value="Unassembled WGS sequence"/>
</dbReference>
<dbReference type="PANTHER" id="PTHR43600">
    <property type="entry name" value="COENZYME F420 HYDROGENASE, SUBUNIT ALPHA"/>
    <property type="match status" value="1"/>
</dbReference>
<feature type="binding site" evidence="2">
    <location>
        <position position="43"/>
    </location>
    <ligand>
        <name>Mg(2+)</name>
        <dbReference type="ChEBI" id="CHEBI:18420"/>
    </ligand>
</feature>
<dbReference type="Pfam" id="PF00374">
    <property type="entry name" value="NiFeSe_Hases"/>
    <property type="match status" value="2"/>
</dbReference>
<dbReference type="PROSITE" id="PS00508">
    <property type="entry name" value="NI_HGENASE_L_2"/>
    <property type="match status" value="1"/>
</dbReference>
<dbReference type="InterPro" id="IPR001501">
    <property type="entry name" value="Ni-dep_hyd_lsu"/>
</dbReference>
<dbReference type="AlphaFoldDB" id="A0A1R1MJZ1"/>
<keyword evidence="4" id="KW-1185">Reference proteome</keyword>
<dbReference type="EMBL" id="MOEN01000033">
    <property type="protein sequence ID" value="OMH40014.1"/>
    <property type="molecule type" value="Genomic_DNA"/>
</dbReference>
<comment type="cofactor">
    <cofactor evidence="2">
        <name>Fe cation</name>
        <dbReference type="ChEBI" id="CHEBI:24875"/>
    </cofactor>
</comment>
<evidence type="ECO:0000313" key="4">
    <source>
        <dbReference type="Proteomes" id="UP000187408"/>
    </source>
</evidence>
<evidence type="ECO:0000313" key="3">
    <source>
        <dbReference type="EMBL" id="OMH40014.1"/>
    </source>
</evidence>
<dbReference type="SUPFAM" id="SSF56762">
    <property type="entry name" value="HydB/Nqo4-like"/>
    <property type="match status" value="1"/>
</dbReference>
<gene>
    <name evidence="3" type="ORF">BLW93_07525</name>
</gene>
<keyword evidence="2" id="KW-0460">Magnesium</keyword>
<dbReference type="OrthoDB" id="9761717at2"/>
<dbReference type="GO" id="GO:0008901">
    <property type="term" value="F:ferredoxin hydrogenase activity"/>
    <property type="evidence" value="ECO:0007669"/>
    <property type="project" value="InterPro"/>
</dbReference>
<sequence>MIKRIEIEPIPLTEGCSKLVLKVEKGIIVEGYYYALVPVRGFETLLLDKEAPFATVAATRICGMCQAVHSIAAAKAIEDACNIEVPEAAEKLREALNLTVRVYNHLLHHIVISGNMFEDKDERFEFIKGVQRIRKNISTIMEIIGGEFVHPPNIVVGGISSSIDESVRERLIKLADETIPLAEKETKRFIDYINHIWKKRNLPDNLGSHNLDFFIAEDFNPEEIKELYPQEVFSEFPFKREATNTLVKVKGRAVETGVRARKVKKEGLKPSGGIKELHILRAEEIISTLKKMKTILEENTFNKELWNREFPVSDGQTTGNGIVEAPRGVNIHQVRVDKSGKITYYKIVVPTAINMLAIAEALKGEKVEYAEMVVRAYDPCIACATH</sequence>
<accession>A0A1R1MJZ1</accession>
<dbReference type="InterPro" id="IPR029014">
    <property type="entry name" value="NiFe-Hase_large"/>
</dbReference>
<evidence type="ECO:0000256" key="2">
    <source>
        <dbReference type="PIRSR" id="PIRSR601501-1"/>
    </source>
</evidence>
<comment type="cofactor">
    <cofactor evidence="2">
        <name>Ni(2+)</name>
        <dbReference type="ChEBI" id="CHEBI:49786"/>
    </cofactor>
</comment>
<feature type="binding site" evidence="2">
    <location>
        <position position="65"/>
    </location>
    <ligand>
        <name>Ni(2+)</name>
        <dbReference type="ChEBI" id="CHEBI:49786"/>
    </ligand>
</feature>
<protein>
    <submittedName>
        <fullName evidence="3">Coenzyme F420 hydrogenase</fullName>
    </submittedName>
</protein>
<keyword evidence="2" id="KW-0479">Metal-binding</keyword>
<keyword evidence="2" id="KW-0408">Iron</keyword>
<keyword evidence="1" id="KW-0560">Oxidoreductase</keyword>
<feature type="binding site" evidence="2">
    <location>
        <position position="347"/>
    </location>
    <ligand>
        <name>Mg(2+)</name>
        <dbReference type="ChEBI" id="CHEBI:18420"/>
    </ligand>
</feature>
<dbReference type="STRING" id="1914305.BLW93_07525"/>
<feature type="binding site" evidence="2">
    <location>
        <position position="386"/>
    </location>
    <ligand>
        <name>Mg(2+)</name>
        <dbReference type="ChEBI" id="CHEBI:18420"/>
    </ligand>
</feature>
<dbReference type="GO" id="GO:0016151">
    <property type="term" value="F:nickel cation binding"/>
    <property type="evidence" value="ECO:0007669"/>
    <property type="project" value="InterPro"/>
</dbReference>
<reference evidence="3 4" key="1">
    <citation type="submission" date="2016-10" db="EMBL/GenBank/DDBJ databases">
        <title>Genome sequence of a sulfur-reducing bacterium Desulfurobacterium indicum K6013.</title>
        <authorList>
            <person name="Cao J."/>
            <person name="Shao Z."/>
            <person name="Alain K."/>
            <person name="Jebbar M."/>
        </authorList>
    </citation>
    <scope>NUCLEOTIDE SEQUENCE [LARGE SCALE GENOMIC DNA]</scope>
    <source>
        <strain evidence="3 4">K6013</strain>
    </source>
</reference>
<dbReference type="RefSeq" id="WP_076713480.1">
    <property type="nucleotide sequence ID" value="NZ_MOEN01000033.1"/>
</dbReference>
<feature type="binding site" evidence="2">
    <location>
        <position position="62"/>
    </location>
    <ligand>
        <name>Mg(2+)</name>
        <dbReference type="ChEBI" id="CHEBI:18420"/>
    </ligand>
</feature>
<dbReference type="InterPro" id="IPR018194">
    <property type="entry name" value="Ni-dep_hyd_lsu_Ni_BS"/>
</dbReference>
<dbReference type="PANTHER" id="PTHR43600:SF1">
    <property type="entry name" value="COENZYME F420 HYDROGENASE SUBUNIT ALPHA"/>
    <property type="match status" value="1"/>
</dbReference>
<feature type="binding site" evidence="2">
    <location>
        <position position="65"/>
    </location>
    <ligand>
        <name>Fe cation</name>
        <dbReference type="ChEBI" id="CHEBI:24875"/>
    </ligand>
</feature>
<dbReference type="Gene3D" id="1.10.645.10">
    <property type="entry name" value="Cytochrome-c3 Hydrogenase, chain B"/>
    <property type="match status" value="1"/>
</dbReference>
<keyword evidence="2" id="KW-0533">Nickel</keyword>
<proteinExistence type="predicted"/>
<comment type="caution">
    <text evidence="3">The sequence shown here is derived from an EMBL/GenBank/DDBJ whole genome shotgun (WGS) entry which is preliminary data.</text>
</comment>
<feature type="binding site" evidence="2">
    <location>
        <position position="380"/>
    </location>
    <ligand>
        <name>Ni(2+)</name>
        <dbReference type="ChEBI" id="CHEBI:49786"/>
    </ligand>
</feature>
<evidence type="ECO:0000256" key="1">
    <source>
        <dbReference type="ARBA" id="ARBA00023002"/>
    </source>
</evidence>